<name>A0A1H9RV05_9LACT</name>
<evidence type="ECO:0000313" key="2">
    <source>
        <dbReference type="Proteomes" id="UP000198948"/>
    </source>
</evidence>
<organism evidence="1 2">
    <name type="scientific">Isobaculum melis</name>
    <dbReference type="NCBI Taxonomy" id="142588"/>
    <lineage>
        <taxon>Bacteria</taxon>
        <taxon>Bacillati</taxon>
        <taxon>Bacillota</taxon>
        <taxon>Bacilli</taxon>
        <taxon>Lactobacillales</taxon>
        <taxon>Carnobacteriaceae</taxon>
        <taxon>Isobaculum</taxon>
    </lineage>
</organism>
<keyword evidence="2" id="KW-1185">Reference proteome</keyword>
<dbReference type="EMBL" id="FOHA01000005">
    <property type="protein sequence ID" value="SER76690.1"/>
    <property type="molecule type" value="Genomic_DNA"/>
</dbReference>
<dbReference type="RefSeq" id="WP_092651223.1">
    <property type="nucleotide sequence ID" value="NZ_FOHA01000005.1"/>
</dbReference>
<dbReference type="AlphaFoldDB" id="A0A1H9RV05"/>
<accession>A0A1H9RV05</accession>
<dbReference type="Proteomes" id="UP000198948">
    <property type="component" value="Unassembled WGS sequence"/>
</dbReference>
<evidence type="ECO:0000313" key="1">
    <source>
        <dbReference type="EMBL" id="SER76690.1"/>
    </source>
</evidence>
<protein>
    <submittedName>
        <fullName evidence="1">Uncharacterized protein</fullName>
    </submittedName>
</protein>
<gene>
    <name evidence="1" type="ORF">SAMN04488559_105111</name>
</gene>
<reference evidence="1 2" key="1">
    <citation type="submission" date="2016-10" db="EMBL/GenBank/DDBJ databases">
        <authorList>
            <person name="de Groot N.N."/>
        </authorList>
    </citation>
    <scope>NUCLEOTIDE SEQUENCE [LARGE SCALE GENOMIC DNA]</scope>
    <source>
        <strain evidence="1 2">DSM 13760</strain>
    </source>
</reference>
<sequence length="164" mass="18892">MCKKKKICLLSLALLGIGIFLGLYMNSRIAADKKYETIQSISIQITPVYKHSDDNGSFYEIKNNGQVTYRFSKQNENYEYEVIEEEIMLSPNNYEQIIRVLKQDKILEKPENLTTDMDILDGGHYRLTIQTKDNVFLLEGTNPQDKDFNHCLSAILKIVQDSSS</sequence>
<proteinExistence type="predicted"/>